<proteinExistence type="inferred from homology"/>
<dbReference type="RefSeq" id="XP_003577537.1">
    <property type="nucleotide sequence ID" value="XM_003577489.4"/>
</dbReference>
<dbReference type="PANTHER" id="PTHR22835">
    <property type="entry name" value="ZINC FINGER FYVE DOMAIN CONTAINING PROTEIN"/>
    <property type="match status" value="1"/>
</dbReference>
<evidence type="ECO:0000256" key="4">
    <source>
        <dbReference type="ARBA" id="ARBA00023180"/>
    </source>
</evidence>
<evidence type="ECO:0000256" key="1">
    <source>
        <dbReference type="ARBA" id="ARBA00008668"/>
    </source>
</evidence>
<reference evidence="6" key="2">
    <citation type="submission" date="2017-06" db="EMBL/GenBank/DDBJ databases">
        <title>WGS assembly of Brachypodium distachyon.</title>
        <authorList>
            <consortium name="The International Brachypodium Initiative"/>
            <person name="Lucas S."/>
            <person name="Harmon-Smith M."/>
            <person name="Lail K."/>
            <person name="Tice H."/>
            <person name="Grimwood J."/>
            <person name="Bruce D."/>
            <person name="Barry K."/>
            <person name="Shu S."/>
            <person name="Lindquist E."/>
            <person name="Wang M."/>
            <person name="Pitluck S."/>
            <person name="Vogel J.P."/>
            <person name="Garvin D.F."/>
            <person name="Mockler T.C."/>
            <person name="Schmutz J."/>
            <person name="Rokhsar D."/>
            <person name="Bevan M.W."/>
        </authorList>
    </citation>
    <scope>NUCLEOTIDE SEQUENCE</scope>
    <source>
        <strain evidence="6">Bd21</strain>
    </source>
</reference>
<keyword evidence="2 5" id="KW-0732">Signal</keyword>
<keyword evidence="3" id="KW-0378">Hydrolase</keyword>
<dbReference type="eggNOG" id="ENOG502QQUR">
    <property type="taxonomic scope" value="Eukaryota"/>
</dbReference>
<dbReference type="InterPro" id="IPR035669">
    <property type="entry name" value="SGNH_plant_lipase-like"/>
</dbReference>
<dbReference type="GeneID" id="100838224"/>
<dbReference type="EnsemblPlants" id="KQJ88448">
    <property type="protein sequence ID" value="KQJ88448"/>
    <property type="gene ID" value="BRADI_4g18187v3"/>
</dbReference>
<dbReference type="AlphaFoldDB" id="I1ILK2"/>
<evidence type="ECO:0000256" key="2">
    <source>
        <dbReference type="ARBA" id="ARBA00022729"/>
    </source>
</evidence>
<keyword evidence="8" id="KW-1185">Reference proteome</keyword>
<dbReference type="KEGG" id="bdi:100838224"/>
<dbReference type="Proteomes" id="UP000008810">
    <property type="component" value="Chromosome 4"/>
</dbReference>
<dbReference type="HOGENOM" id="CLU_015101_2_1_1"/>
<feature type="signal peptide" evidence="5">
    <location>
        <begin position="1"/>
        <end position="26"/>
    </location>
</feature>
<dbReference type="OrthoDB" id="1600564at2759"/>
<dbReference type="InterPro" id="IPR001087">
    <property type="entry name" value="GDSL"/>
</dbReference>
<accession>I1ILK2</accession>
<sequence length="374" mass="39767">MAGGSSHAKLLLTMVLLHALMDSAAAACSVNAIYSFGDSIADTGNLLREGPVGFFSSIGSYPYGQTYRKPTGRCSDGLLIIDYLAMALKLPLINPYLDSGADFSGGVNFAVAGATALDRTVLVQNAIVMTPGNMPLSSQLDWFKSHLNATCTSQEDCAKKLAGALFLVGEIGGNDYNYAFFQKRSIEAVKAYVPQVVQSITNVAKELIELGATQIMIPGNFPIGCSPSYLSLFSVAGSTDHDERGCLVSYNSFAAYHNEQLQAAIDGLRKANSDVSIVYADYYGAFLHLLDHASVLGFDEGSLLKACCGAGGVYNFDMDMMCGGLGASTCADPARHVSWDGIHLTQQAYRAMALALLMEGFAQPAESVLQIWSC</sequence>
<dbReference type="Gramene" id="KQJ88448">
    <property type="protein sequence ID" value="KQJ88448"/>
    <property type="gene ID" value="BRADI_4g18187v3"/>
</dbReference>
<dbReference type="Gene3D" id="3.40.50.1110">
    <property type="entry name" value="SGNH hydrolase"/>
    <property type="match status" value="1"/>
</dbReference>
<dbReference type="InterPro" id="IPR036514">
    <property type="entry name" value="SGNH_hydro_sf"/>
</dbReference>
<dbReference type="SUPFAM" id="SSF52266">
    <property type="entry name" value="SGNH hydrolase"/>
    <property type="match status" value="1"/>
</dbReference>
<reference evidence="6 7" key="1">
    <citation type="journal article" date="2010" name="Nature">
        <title>Genome sequencing and analysis of the model grass Brachypodium distachyon.</title>
        <authorList>
            <consortium name="International Brachypodium Initiative"/>
        </authorList>
    </citation>
    <scope>NUCLEOTIDE SEQUENCE [LARGE SCALE GENOMIC DNA]</scope>
    <source>
        <strain evidence="6 7">Bd21</strain>
    </source>
</reference>
<dbReference type="CDD" id="cd01837">
    <property type="entry name" value="SGNH_plant_lipase_like"/>
    <property type="match status" value="1"/>
</dbReference>
<comment type="similarity">
    <text evidence="1">Belongs to the 'GDSL' lipolytic enzyme family.</text>
</comment>
<dbReference type="FunCoup" id="I1ILK2">
    <property type="interactions" value="69"/>
</dbReference>
<evidence type="ECO:0000313" key="7">
    <source>
        <dbReference type="EnsemblPlants" id="KQJ88448"/>
    </source>
</evidence>
<dbReference type="Pfam" id="PF00657">
    <property type="entry name" value="Lipase_GDSL"/>
    <property type="match status" value="1"/>
</dbReference>
<dbReference type="STRING" id="15368.I1ILK2"/>
<dbReference type="PANTHER" id="PTHR22835:SF517">
    <property type="entry name" value="GDSL-LIKE LIPASE_ACYLHYDROLASE FAMILY PROTEIN, EXPRESSED"/>
    <property type="match status" value="1"/>
</dbReference>
<dbReference type="GO" id="GO:0016788">
    <property type="term" value="F:hydrolase activity, acting on ester bonds"/>
    <property type="evidence" value="ECO:0007669"/>
    <property type="project" value="InterPro"/>
</dbReference>
<reference evidence="7" key="3">
    <citation type="submission" date="2018-08" db="UniProtKB">
        <authorList>
            <consortium name="EnsemblPlants"/>
        </authorList>
    </citation>
    <scope>IDENTIFICATION</scope>
    <source>
        <strain evidence="7">cv. Bd21</strain>
    </source>
</reference>
<keyword evidence="4" id="KW-0325">Glycoprotein</keyword>
<evidence type="ECO:0000313" key="6">
    <source>
        <dbReference type="EMBL" id="KQJ88448.1"/>
    </source>
</evidence>
<dbReference type="EMBL" id="CM000883">
    <property type="protein sequence ID" value="KQJ88448.1"/>
    <property type="molecule type" value="Genomic_DNA"/>
</dbReference>
<feature type="chain" id="PRO_5014095391" evidence="5">
    <location>
        <begin position="27"/>
        <end position="374"/>
    </location>
</feature>
<evidence type="ECO:0000256" key="5">
    <source>
        <dbReference type="SAM" id="SignalP"/>
    </source>
</evidence>
<evidence type="ECO:0000313" key="8">
    <source>
        <dbReference type="Proteomes" id="UP000008810"/>
    </source>
</evidence>
<name>I1ILK2_BRADI</name>
<protein>
    <submittedName>
        <fullName evidence="6 7">Uncharacterized protein</fullName>
    </submittedName>
</protein>
<dbReference type="OMA" id="CHGKLSC"/>
<evidence type="ECO:0000256" key="3">
    <source>
        <dbReference type="ARBA" id="ARBA00022801"/>
    </source>
</evidence>
<organism evidence="7">
    <name type="scientific">Brachypodium distachyon</name>
    <name type="common">Purple false brome</name>
    <name type="synonym">Trachynia distachya</name>
    <dbReference type="NCBI Taxonomy" id="15368"/>
    <lineage>
        <taxon>Eukaryota</taxon>
        <taxon>Viridiplantae</taxon>
        <taxon>Streptophyta</taxon>
        <taxon>Embryophyta</taxon>
        <taxon>Tracheophyta</taxon>
        <taxon>Spermatophyta</taxon>
        <taxon>Magnoliopsida</taxon>
        <taxon>Liliopsida</taxon>
        <taxon>Poales</taxon>
        <taxon>Poaceae</taxon>
        <taxon>BOP clade</taxon>
        <taxon>Pooideae</taxon>
        <taxon>Stipodae</taxon>
        <taxon>Brachypodieae</taxon>
        <taxon>Brachypodium</taxon>
    </lineage>
</organism>
<gene>
    <name evidence="7" type="primary">LOC100838224</name>
    <name evidence="6" type="ORF">BRADI_4g18187v3</name>
</gene>